<organism evidence="1 2">
    <name type="scientific">Scortum barcoo</name>
    <name type="common">barcoo grunter</name>
    <dbReference type="NCBI Taxonomy" id="214431"/>
    <lineage>
        <taxon>Eukaryota</taxon>
        <taxon>Metazoa</taxon>
        <taxon>Chordata</taxon>
        <taxon>Craniata</taxon>
        <taxon>Vertebrata</taxon>
        <taxon>Euteleostomi</taxon>
        <taxon>Actinopterygii</taxon>
        <taxon>Neopterygii</taxon>
        <taxon>Teleostei</taxon>
        <taxon>Neoteleostei</taxon>
        <taxon>Acanthomorphata</taxon>
        <taxon>Eupercaria</taxon>
        <taxon>Centrarchiformes</taxon>
        <taxon>Terapontoidei</taxon>
        <taxon>Terapontidae</taxon>
        <taxon>Scortum</taxon>
    </lineage>
</organism>
<evidence type="ECO:0000313" key="2">
    <source>
        <dbReference type="Proteomes" id="UP000831701"/>
    </source>
</evidence>
<proteinExistence type="predicted"/>
<dbReference type="EMBL" id="CM041554">
    <property type="protein sequence ID" value="KAI3352103.1"/>
    <property type="molecule type" value="Genomic_DNA"/>
</dbReference>
<accession>A0ACB8VC61</accession>
<sequence length="531" mass="58463">MQGQRAPGIDGLTVEFYKAFWDILAADILDVFNESLTYGSMPVSCRRAVLTLLQKKGNLQDIKNWRPVSLLCVDYKLLSKALANRLREAMEQVIHRDQTYCVPGRSMVDNVYLIRDVLEVSSSLGIDTGLISLDQEKAFDRIEHNFLWKVMESFGFNAGFIAKIKVLYSDIESVLKINGSLCAPFRVHRGVRQGCALSGMLYALSLEPLLNKIRSSTQGLLLPGFRASCTGPVHGARLDISSSSSVAPGLTAALCRSRTLSLQQLVDAVAPALGDAEALSSLLSFHLVRVAGRILSLWRQKLSGKERSLLIDSSQGKIAPNPADSFPDVCLSPELGDLTGPLLTVVNPDKMTDNYITWLQASQLDHRHFMHILQLMKTNVLVHRQGIEWFHQQREVRHKVVVPSSHSKKSLELLDVLMDGEVLYCLCFLSVDFDSKRGNNMAQKLKRGPEELALLALFFMFTVRDERAATAAVHQHQLSQSLTVEGGAAAVPGGDAASQDPLYGSPVEAAEDPGVHVEPPQPEEEEEPLSG</sequence>
<gene>
    <name evidence="1" type="ORF">L3Q82_020914</name>
</gene>
<reference evidence="1" key="1">
    <citation type="submission" date="2022-04" db="EMBL/GenBank/DDBJ databases">
        <title>Jade perch genome.</title>
        <authorList>
            <person name="Chao B."/>
        </authorList>
    </citation>
    <scope>NUCLEOTIDE SEQUENCE</scope>
    <source>
        <strain evidence="1">CB-2022</strain>
    </source>
</reference>
<evidence type="ECO:0000313" key="1">
    <source>
        <dbReference type="EMBL" id="KAI3352103.1"/>
    </source>
</evidence>
<keyword evidence="2" id="KW-1185">Reference proteome</keyword>
<name>A0ACB8VC61_9TELE</name>
<protein>
    <submittedName>
        <fullName evidence="1">Uncharacterized protein</fullName>
    </submittedName>
</protein>
<dbReference type="Proteomes" id="UP000831701">
    <property type="component" value="Chromosome 24"/>
</dbReference>
<comment type="caution">
    <text evidence="1">The sequence shown here is derived from an EMBL/GenBank/DDBJ whole genome shotgun (WGS) entry which is preliminary data.</text>
</comment>